<accession>A0A8H4IGE7</accession>
<evidence type="ECO:0000313" key="1">
    <source>
        <dbReference type="EMBL" id="KAF4300636.1"/>
    </source>
</evidence>
<organism evidence="1 2">
    <name type="scientific">Botryosphaeria dothidea</name>
    <dbReference type="NCBI Taxonomy" id="55169"/>
    <lineage>
        <taxon>Eukaryota</taxon>
        <taxon>Fungi</taxon>
        <taxon>Dikarya</taxon>
        <taxon>Ascomycota</taxon>
        <taxon>Pezizomycotina</taxon>
        <taxon>Dothideomycetes</taxon>
        <taxon>Dothideomycetes incertae sedis</taxon>
        <taxon>Botryosphaeriales</taxon>
        <taxon>Botryosphaeriaceae</taxon>
        <taxon>Botryosphaeria</taxon>
    </lineage>
</organism>
<protein>
    <submittedName>
        <fullName evidence="1">Uncharacterized protein</fullName>
    </submittedName>
</protein>
<dbReference type="Proteomes" id="UP000572817">
    <property type="component" value="Unassembled WGS sequence"/>
</dbReference>
<proteinExistence type="predicted"/>
<dbReference type="AlphaFoldDB" id="A0A8H4IGE7"/>
<comment type="caution">
    <text evidence="1">The sequence shown here is derived from an EMBL/GenBank/DDBJ whole genome shotgun (WGS) entry which is preliminary data.</text>
</comment>
<gene>
    <name evidence="1" type="ORF">GTA08_BOTSDO14348</name>
</gene>
<dbReference type="OrthoDB" id="2968825at2759"/>
<reference evidence="1" key="1">
    <citation type="submission" date="2020-04" db="EMBL/GenBank/DDBJ databases">
        <title>Genome Assembly and Annotation of Botryosphaeria dothidea sdau 11-99, a Latent Pathogen of Apple Fruit Ring Rot in China.</title>
        <authorList>
            <person name="Yu C."/>
            <person name="Diao Y."/>
            <person name="Lu Q."/>
            <person name="Zhao J."/>
            <person name="Cui S."/>
            <person name="Peng C."/>
            <person name="He B."/>
            <person name="Liu H."/>
        </authorList>
    </citation>
    <scope>NUCLEOTIDE SEQUENCE [LARGE SCALE GENOMIC DNA]</scope>
    <source>
        <strain evidence="1">Sdau11-99</strain>
    </source>
</reference>
<dbReference type="EMBL" id="WWBZ02000085">
    <property type="protein sequence ID" value="KAF4300636.1"/>
    <property type="molecule type" value="Genomic_DNA"/>
</dbReference>
<sequence length="305" mass="34115">MLELEKQVPGFGVINQLSFVCPDESTALPINGDASLQYALNMTRVSGRWLLDLTAKLEEISNDKDKKRTATEEHNSTNAHLPSGATQAVIAVSVSLSHPTVSVNAPPDPEHPFQLRISLRIAQTTQPGRPITILTNHTVLHPSDPSGEYDTLSRGGAGLVSTTPNKRYISLGKFLFHTRLDRQPDDLKKRAFTHLITIPADGAVEIAHDFSVSRIFRHEQRLTKDDVVGESWRVGLGFAGYVGTTWWCWGDLEGDLKRKRLHVWHEGCRRRSPEPDVDDTWVLGCDPTELIFEDETEDASFRFVE</sequence>
<keyword evidence="2" id="KW-1185">Reference proteome</keyword>
<evidence type="ECO:0000313" key="2">
    <source>
        <dbReference type="Proteomes" id="UP000572817"/>
    </source>
</evidence>
<name>A0A8H4IGE7_9PEZI</name>